<sequence length="187" mass="21614">MVLNSNSARREKSESLKKKSECITQIIISDLSSRKLDMEVQIQQLEFRQYRRFNQARLNKENIDFVNAGKVVYIGFPLSLRDVKLRNCHTCILKGTKLENLTLKKISSNFPCLTELHLSGTFDHQASSQEVKVPFLEVFSIKSKLPLSFWEEMLSFCPLLKQVKAKLLLKDCLHLKNSFPHVKFVLA</sequence>
<evidence type="ECO:0000313" key="2">
    <source>
        <dbReference type="Proteomes" id="UP001165960"/>
    </source>
</evidence>
<name>A0ACC2S675_9FUNG</name>
<evidence type="ECO:0000313" key="1">
    <source>
        <dbReference type="EMBL" id="KAJ9057844.1"/>
    </source>
</evidence>
<organism evidence="1 2">
    <name type="scientific">Entomophthora muscae</name>
    <dbReference type="NCBI Taxonomy" id="34485"/>
    <lineage>
        <taxon>Eukaryota</taxon>
        <taxon>Fungi</taxon>
        <taxon>Fungi incertae sedis</taxon>
        <taxon>Zoopagomycota</taxon>
        <taxon>Entomophthoromycotina</taxon>
        <taxon>Entomophthoromycetes</taxon>
        <taxon>Entomophthorales</taxon>
        <taxon>Entomophthoraceae</taxon>
        <taxon>Entomophthora</taxon>
    </lineage>
</organism>
<accession>A0ACC2S675</accession>
<gene>
    <name evidence="1" type="ORF">DSO57_1018734</name>
</gene>
<proteinExistence type="predicted"/>
<reference evidence="1" key="1">
    <citation type="submission" date="2022-04" db="EMBL/GenBank/DDBJ databases">
        <title>Genome of the entomopathogenic fungus Entomophthora muscae.</title>
        <authorList>
            <person name="Elya C."/>
            <person name="Lovett B.R."/>
            <person name="Lee E."/>
            <person name="Macias A.M."/>
            <person name="Hajek A.E."/>
            <person name="De Bivort B.L."/>
            <person name="Kasson M.T."/>
            <person name="De Fine Licht H.H."/>
            <person name="Stajich J.E."/>
        </authorList>
    </citation>
    <scope>NUCLEOTIDE SEQUENCE</scope>
    <source>
        <strain evidence="1">Berkeley</strain>
    </source>
</reference>
<keyword evidence="2" id="KW-1185">Reference proteome</keyword>
<protein>
    <submittedName>
        <fullName evidence="1">Uncharacterized protein</fullName>
    </submittedName>
</protein>
<dbReference type="EMBL" id="QTSX02005762">
    <property type="protein sequence ID" value="KAJ9057844.1"/>
    <property type="molecule type" value="Genomic_DNA"/>
</dbReference>
<comment type="caution">
    <text evidence="1">The sequence shown here is derived from an EMBL/GenBank/DDBJ whole genome shotgun (WGS) entry which is preliminary data.</text>
</comment>
<dbReference type="Proteomes" id="UP001165960">
    <property type="component" value="Unassembled WGS sequence"/>
</dbReference>